<dbReference type="Gene3D" id="3.40.50.11380">
    <property type="match status" value="1"/>
</dbReference>
<comment type="pathway">
    <text evidence="1">Protein modification; protein glycosylation.</text>
</comment>
<evidence type="ECO:0000256" key="7">
    <source>
        <dbReference type="ARBA" id="ARBA00022803"/>
    </source>
</evidence>
<evidence type="ECO:0000256" key="3">
    <source>
        <dbReference type="ARBA" id="ARBA00011970"/>
    </source>
</evidence>
<keyword evidence="4 12" id="KW-0328">Glycosyltransferase</keyword>
<dbReference type="Pfam" id="PF00561">
    <property type="entry name" value="Abhydrolase_1"/>
    <property type="match status" value="1"/>
</dbReference>
<name>A0ABY2GVX0_9HYPO</name>
<dbReference type="InterPro" id="IPR019734">
    <property type="entry name" value="TPR_rpt"/>
</dbReference>
<sequence>MLSALRSRLAKATFQGTCRQVRLASSAKYPQAVSPLAFDLHSPASPSKDEKTAPIIFLHGLFGSKKNNRGISKALARDLKTHVYTVDLRNHGESPHNPRHDYVAMTEDLLAFIDQHGLKEPTLIGHSMGAKTAMSAALRSPETVAKVVAVDNAPVDVTLSRTFASYVRGMKKIEEAKVTRQSEADAILRDYEESLPIRQFLLGNLYRSPEDGIQRFRVPLDILGRSLDHLGDFPYKNPGEARYTKPALFVRGTQSKYVPDDVLPIIGQFFPRFRLADIDAGHWLISEQPEAFRQVQRTNPAPVPREEPLVWQTGSGSASLSLTRPEARPRPRPHLNPPLPSIVGMLPLVQAHPRVVPVPVDFESFGAPAARPEADRRAVASPYHRGASHPYGGLVSSASAGQGSRDHDYHLRRKTPRGTIDAGYDGSPTQLSPGPPPLKQLILPTPSGIYPYAPPNNLPFHAKSRLSNADPISLGQAPAVSPWSLSYGGHNFVLSSGSSMVPQPGPSWQPYGYPMFSQVPDMYQPLMRAAEYNVRAFCPPPASAPDAAGFNQFGWQLASQQNLGYFDPSQYPEPRSMLLPGSFPQQTSDVQLPYRPVPDFKAGLDVSFPSQPLVQGGYLGQSTLVEDAPVGEQYAVQASFTEKVYSKAQEHYVELLAYLQTARRLDQMSSGGNSSSRFKVLVFPRPPNHVEAITNLAATLYCLNRQEEAEQHWLRAIKLRPDHLEATEQLVGLLYKKRSREAIDIICFVQQALSLTRGKPTPASYPASSDGCPPSQQPSKPTAPYHYHYETSSLTNSHSSRRPDFGSSGYALPNSENGRILALVHAKGTILYGLKDVERASEAFEEAVLISVGERIRSVQDLVTRIHAVLAPPGSFSTGNDRRPDSRRPLLLPPEKARQTAHLVFAADGGGSELPGLAFVPEGAARRVAVQTTSNALLSLAKIFQDAMSGGSTVPSLLRQPSGVGDILALYYLSLSLQESPSTANNIGILLAGVQQAAPSNVSTPGMASPRPSLPGVVPGSGLALALAYYNYGLRLDPRHVHLHTNLGSLLKDVGQLDLAIQMYERAVSCDRTFDIALTNLANAVKDKGRIKDAIAYYRRAVDSNPDFAEAVCGLLTALNSVCDWRGRGGALLESGKYDRWHVDDEGTLVDVRTAMHGSGLTQRVIGIISQQLEDASHWGRNILQQPTIHGLVEQLQEFCHNPGFRLEKAIRAWASGPWEGSRLVRLVERATRVILWKWYHDRHVAQREATPSHYFRPQLPSSLTVPSAPTVLPFHTFTYPLSAKDIRSISQRNAMRISCSTLRAPWLPPTVYPPPPPPNPYLNVGYVSSDFNNHPLAHLMQSVFGFHNPQRARAFCYATTPSDKSIHRQQIEREAPVFRDVSSWPAEKLIEQIVRDEIHILVNLNGYTRGARNEIFAARPAPIQMSFMGFAGTLGAEWCDYILADTTAIPPSTLRPWRSNATIEDVFQDQTEGDERQWMYSENIIFCRDTFFCCDHAQSCEANERDMTWEDEERRRWKMRKELFPTLADDAIILANFNQLYKATQIDPTTFRSWLRILARTPKAILWLLRFPELGEANLRQTAEAWAGAEVASRLVFTDVAPKNQHITRARVCDLFLDTAECNAHTTAADVLWSSTPLLTVPRYSYKMCSRMAASILRGALPKSAEGQQAALELIADGETEYEDQATELAGGLTYVMTDEGYGRGTGRLAEIRKLLWDSRWECGLFNTRRWVNDLERAYEEAWRRWVAGKGGDIYL</sequence>
<dbReference type="Gene3D" id="1.25.40.10">
    <property type="entry name" value="Tetratricopeptide repeat domain"/>
    <property type="match status" value="3"/>
</dbReference>
<dbReference type="Pfam" id="PF13181">
    <property type="entry name" value="TPR_8"/>
    <property type="match status" value="2"/>
</dbReference>
<dbReference type="InterPro" id="IPR000073">
    <property type="entry name" value="AB_hydrolase_1"/>
</dbReference>
<feature type="domain" description="O-GlcNAc transferase C-terminal" evidence="11">
    <location>
        <begin position="1527"/>
        <end position="1736"/>
    </location>
</feature>
<proteinExistence type="inferred from homology"/>
<feature type="repeat" description="TPR" evidence="8">
    <location>
        <begin position="1041"/>
        <end position="1074"/>
    </location>
</feature>
<evidence type="ECO:0000256" key="1">
    <source>
        <dbReference type="ARBA" id="ARBA00004922"/>
    </source>
</evidence>
<evidence type="ECO:0000256" key="2">
    <source>
        <dbReference type="ARBA" id="ARBA00005386"/>
    </source>
</evidence>
<comment type="similarity">
    <text evidence="2">Belongs to the glycosyltransferase 41 family. O-GlcNAc transferase subfamily.</text>
</comment>
<feature type="domain" description="AB hydrolase-1" evidence="10">
    <location>
        <begin position="54"/>
        <end position="166"/>
    </location>
</feature>
<dbReference type="SUPFAM" id="SSF48452">
    <property type="entry name" value="TPR-like"/>
    <property type="match status" value="2"/>
</dbReference>
<dbReference type="Gene3D" id="3.40.50.2000">
    <property type="entry name" value="Glycogen Phosphorylase B"/>
    <property type="match status" value="1"/>
</dbReference>
<dbReference type="PANTHER" id="PTHR44998">
    <property type="match status" value="1"/>
</dbReference>
<dbReference type="SMART" id="SM00028">
    <property type="entry name" value="TPR"/>
    <property type="match status" value="4"/>
</dbReference>
<evidence type="ECO:0000256" key="8">
    <source>
        <dbReference type="PROSITE-ProRule" id="PRU00339"/>
    </source>
</evidence>
<evidence type="ECO:0000259" key="10">
    <source>
        <dbReference type="Pfam" id="PF00561"/>
    </source>
</evidence>
<dbReference type="GO" id="GO:0016757">
    <property type="term" value="F:glycosyltransferase activity"/>
    <property type="evidence" value="ECO:0007669"/>
    <property type="project" value="UniProtKB-KW"/>
</dbReference>
<evidence type="ECO:0000313" key="13">
    <source>
        <dbReference type="Proteomes" id="UP001642720"/>
    </source>
</evidence>
<evidence type="ECO:0000256" key="9">
    <source>
        <dbReference type="SAM" id="MobiDB-lite"/>
    </source>
</evidence>
<dbReference type="Pfam" id="PF13374">
    <property type="entry name" value="TPR_10"/>
    <property type="match status" value="1"/>
</dbReference>
<dbReference type="EMBL" id="PPTA01000012">
    <property type="protein sequence ID" value="TFA99853.1"/>
    <property type="molecule type" value="Genomic_DNA"/>
</dbReference>
<feature type="repeat" description="TPR" evidence="8">
    <location>
        <begin position="690"/>
        <end position="723"/>
    </location>
</feature>
<feature type="region of interest" description="Disordered" evidence="9">
    <location>
        <begin position="314"/>
        <end position="338"/>
    </location>
</feature>
<evidence type="ECO:0000256" key="6">
    <source>
        <dbReference type="ARBA" id="ARBA00022737"/>
    </source>
</evidence>
<dbReference type="InterPro" id="IPR029489">
    <property type="entry name" value="OGT/SEC/SPY_C"/>
</dbReference>
<feature type="repeat" description="TPR" evidence="8">
    <location>
        <begin position="1075"/>
        <end position="1108"/>
    </location>
</feature>
<reference evidence="12 13" key="1">
    <citation type="submission" date="2018-01" db="EMBL/GenBank/DDBJ databases">
        <title>Genome characterization of the sugarcane-associated fungus Trichoderma ghanense CCMA-1212 and their application in lignocelulose bioconversion.</title>
        <authorList>
            <person name="Steindorff A.S."/>
            <person name="Mendes T.D."/>
            <person name="Vilela E.S.D."/>
            <person name="Rodrigues D.S."/>
            <person name="Formighieri E.F."/>
            <person name="Melo I.S."/>
            <person name="Favaro L.C.L."/>
        </authorList>
    </citation>
    <scope>NUCLEOTIDE SEQUENCE [LARGE SCALE GENOMIC DNA]</scope>
    <source>
        <strain evidence="12 13">CCMA-1212</strain>
    </source>
</reference>
<keyword evidence="6" id="KW-0677">Repeat</keyword>
<evidence type="ECO:0000256" key="4">
    <source>
        <dbReference type="ARBA" id="ARBA00022676"/>
    </source>
</evidence>
<dbReference type="EC" id="2.4.1.255" evidence="3"/>
<keyword evidence="7 8" id="KW-0802">TPR repeat</keyword>
<accession>A0ABY2GVX0</accession>
<feature type="region of interest" description="Disordered" evidence="9">
    <location>
        <begin position="369"/>
        <end position="439"/>
    </location>
</feature>
<feature type="region of interest" description="Disordered" evidence="9">
    <location>
        <begin position="757"/>
        <end position="787"/>
    </location>
</feature>
<dbReference type="PROSITE" id="PS50005">
    <property type="entry name" value="TPR"/>
    <property type="match status" value="3"/>
</dbReference>
<dbReference type="RefSeq" id="XP_073556055.1">
    <property type="nucleotide sequence ID" value="XM_073705153.1"/>
</dbReference>
<keyword evidence="5" id="KW-0808">Transferase</keyword>
<dbReference type="GeneID" id="300579603"/>
<evidence type="ECO:0000256" key="5">
    <source>
        <dbReference type="ARBA" id="ARBA00022679"/>
    </source>
</evidence>
<dbReference type="InterPro" id="IPR029058">
    <property type="entry name" value="AB_hydrolase_fold"/>
</dbReference>
<keyword evidence="13" id="KW-1185">Reference proteome</keyword>
<evidence type="ECO:0000259" key="11">
    <source>
        <dbReference type="Pfam" id="PF13844"/>
    </source>
</evidence>
<dbReference type="Pfam" id="PF13844">
    <property type="entry name" value="Glyco_transf_41"/>
    <property type="match status" value="2"/>
</dbReference>
<comment type="caution">
    <text evidence="12">The sequence shown here is derived from an EMBL/GenBank/DDBJ whole genome shotgun (WGS) entry which is preliminary data.</text>
</comment>
<feature type="domain" description="O-GlcNAc transferase C-terminal" evidence="11">
    <location>
        <begin position="1269"/>
        <end position="1452"/>
    </location>
</feature>
<dbReference type="InterPro" id="IPR011990">
    <property type="entry name" value="TPR-like_helical_dom_sf"/>
</dbReference>
<evidence type="ECO:0000313" key="12">
    <source>
        <dbReference type="EMBL" id="TFA99853.1"/>
    </source>
</evidence>
<organism evidence="12 13">
    <name type="scientific">Trichoderma ghanense</name>
    <dbReference type="NCBI Taxonomy" id="65468"/>
    <lineage>
        <taxon>Eukaryota</taxon>
        <taxon>Fungi</taxon>
        <taxon>Dikarya</taxon>
        <taxon>Ascomycota</taxon>
        <taxon>Pezizomycotina</taxon>
        <taxon>Sordariomycetes</taxon>
        <taxon>Hypocreomycetidae</taxon>
        <taxon>Hypocreales</taxon>
        <taxon>Hypocreaceae</taxon>
        <taxon>Trichoderma</taxon>
    </lineage>
</organism>
<dbReference type="SUPFAM" id="SSF53474">
    <property type="entry name" value="alpha/beta-Hydrolases"/>
    <property type="match status" value="1"/>
</dbReference>
<protein>
    <recommendedName>
        <fullName evidence="3">protein O-GlcNAc transferase</fullName>
        <ecNumber evidence="3">2.4.1.255</ecNumber>
    </recommendedName>
</protein>
<dbReference type="Gene3D" id="3.40.50.1820">
    <property type="entry name" value="alpha/beta hydrolase"/>
    <property type="match status" value="1"/>
</dbReference>
<dbReference type="Proteomes" id="UP001642720">
    <property type="component" value="Unassembled WGS sequence"/>
</dbReference>
<dbReference type="PANTHER" id="PTHR44998:SF1">
    <property type="entry name" value="UDP-N-ACETYLGLUCOSAMINE--PEPTIDE N-ACETYLGLUCOSAMINYLTRANSFERASE 110 KDA SUBUNIT"/>
    <property type="match status" value="1"/>
</dbReference>
<gene>
    <name evidence="12" type="ORF">CCMA1212_007997</name>
</gene>